<organism evidence="2 3">
    <name type="scientific">Bifidobacterium adolescentis</name>
    <dbReference type="NCBI Taxonomy" id="1680"/>
    <lineage>
        <taxon>Bacteria</taxon>
        <taxon>Bacillati</taxon>
        <taxon>Actinomycetota</taxon>
        <taxon>Actinomycetes</taxon>
        <taxon>Bifidobacteriales</taxon>
        <taxon>Bifidobacteriaceae</taxon>
        <taxon>Bifidobacterium</taxon>
    </lineage>
</organism>
<accession>A0AAN4VM39</accession>
<reference evidence="2" key="1">
    <citation type="submission" date="2021-08" db="EMBL/GenBank/DDBJ databases">
        <title>Draft genome sequence of the GABA producer Bifidobacterium adolescentis 4-2, isolated from healthy human feces.</title>
        <authorList>
            <person name="Altaib H."/>
            <person name="Niwa R."/>
            <person name="Abe M."/>
            <person name="Suzuki T."/>
        </authorList>
    </citation>
    <scope>NUCLEOTIDE SEQUENCE</scope>
    <source>
        <strain evidence="2">4-2</strain>
    </source>
</reference>
<dbReference type="Gene3D" id="3.40.50.1220">
    <property type="entry name" value="TPP-binding domain"/>
    <property type="match status" value="1"/>
</dbReference>
<dbReference type="EMBL" id="AP028457">
    <property type="protein sequence ID" value="BEK83227.1"/>
    <property type="molecule type" value="Genomic_DNA"/>
</dbReference>
<dbReference type="EMBL" id="BPPZ01000006">
    <property type="protein sequence ID" value="GJD14260.1"/>
    <property type="molecule type" value="Genomic_DNA"/>
</dbReference>
<gene>
    <name evidence="1" type="ORF">B19861_11690</name>
    <name evidence="2" type="ORF">BIFAD42_12440</name>
</gene>
<dbReference type="InterPro" id="IPR029035">
    <property type="entry name" value="DHS-like_NAD/FAD-binding_dom"/>
</dbReference>
<protein>
    <submittedName>
        <fullName evidence="1">DUF4020 domain-containing protein</fullName>
    </submittedName>
</protein>
<proteinExistence type="predicted"/>
<dbReference type="AlphaFoldDB" id="A0AAN4VM39"/>
<reference evidence="1 4" key="2">
    <citation type="submission" date="2023-06" db="EMBL/GenBank/DDBJ databases">
        <title>Complete Genome Sequences of Bifidobacterium faecale strain JCM19861T was isolated from human faeces by Jung-Hye Choi et al. (2014).</title>
        <authorList>
            <person name="Okuhama S."/>
            <person name="Takahashi H."/>
            <person name="Imaizumi K."/>
            <person name="Nakayama S."/>
            <person name="Ogata Y."/>
            <person name="Suda W."/>
        </authorList>
    </citation>
    <scope>NUCLEOTIDE SEQUENCE [LARGE SCALE GENOMIC DNA]</scope>
    <source>
        <strain evidence="1 4">JCM 19861</strain>
    </source>
</reference>
<keyword evidence="4" id="KW-1185">Reference proteome</keyword>
<evidence type="ECO:0000313" key="2">
    <source>
        <dbReference type="EMBL" id="GJD14260.1"/>
    </source>
</evidence>
<dbReference type="Proteomes" id="UP001357973">
    <property type="component" value="Chromosome"/>
</dbReference>
<dbReference type="SUPFAM" id="SSF52467">
    <property type="entry name" value="DHS-like NAD/FAD-binding domain"/>
    <property type="match status" value="1"/>
</dbReference>
<dbReference type="RefSeq" id="WP_035010826.1">
    <property type="nucleotide sequence ID" value="NZ_AP028457.1"/>
</dbReference>
<evidence type="ECO:0000313" key="4">
    <source>
        <dbReference type="Proteomes" id="UP001357973"/>
    </source>
</evidence>
<dbReference type="Proteomes" id="UP000886943">
    <property type="component" value="Unassembled WGS sequence"/>
</dbReference>
<evidence type="ECO:0000313" key="1">
    <source>
        <dbReference type="EMBL" id="BEK83227.1"/>
    </source>
</evidence>
<name>A0AAN4VM39_BIFAD</name>
<dbReference type="Pfam" id="PF13289">
    <property type="entry name" value="SIR2_2"/>
    <property type="match status" value="1"/>
</dbReference>
<sequence length="1213" mass="139817">MWITADVNIPQQLLDAAAKDEVVFFVGAGASFNPPANLPSYNQLAAMLADEADESRPCDDEQLDRFIGMLPDNFNVHKRTKDIMRGDDIHCNSTHEAIVRLASSVKTPRIVTTNYDLLLEEAAQKQNCDLGRSYYGPAVPIGSDFSGLLYLHGSVDSPDREIVLDDRDFARAYLSEGWATRFLLKLFETYTVVFIGYSFGDVIMRYLALGISSHARPRYIFLSEEEARENAAGWKHSGVIPISYPVENNHQALVIALNAWSDRLLLNYDAYRKFLPSIIENGVPKDKVNSDYVREALTTDEGARAFVDVISQEEKRIEVVEKGEKEKGGVKGKKEEWLFWLLNENRFRIIFVEGEPKTSSEKILLDWFIADFVEKAEERDCVLRVLCELQSSMSDYLFNQLIQIVGFGIQNGREDLVPVFAVLSTSIQQHSAPYIFENQYNFLAADKPIISEKMLSLIIRPYLKLFSSPWDKDGKPTANIMWPCNGLFGINDEEKLNSNITAAFAEDGLKKASELLCSYQEHDEISHLDRPSIEPSDQNWRPSDLTSTFVDILRNYAHCHPEQEDVLIERWWNSGSALLKRLTINAIAFSEVWDADRKIQWILDRDYLFDSDAHHEIYTLLKQASPQIGQNTKQKLLLYLKGKYDYLLELFSDERIARYEQYDVLQWILKYGDNWPEAQHWCDVLARENGFKPREHSDFSVYHYSGSVESAGISNEQFIELLRVSPSEIEKRLFAKTDEQGWPGPDIDLFINRIQEAIACDPQIGFTLWGLVNRHEEGGTAMQYRCAIIRGWGMSSLKSSQEPVLDLMKDFCLTSNCDLSFDEINAVSGFLNEQINHEKNDISQKSLQVMDCLASQLWAKYSPTFKKSNERQWDNDPVTYSLNCWPGELAYFWIGRIRWRYNQDPDFWSGFDDSEKSVIRHFVDDEGDFSRPVWTALLTYINMLHFLDRENTESWLPNLVEKAGADFIWNVLLPYPDLNNRLISLAFYASCLDEFECLSHLDVYKRQGFFLQVFRMATYAELDEEQRVRLLSKVMTAGDGVYAALFMDQVAWAFEFRLDSKDKDMVWDLWLHQFIEDRHAGKGRNWSEKERIAFAKLIPLLDEHFAEGVQYLSDSFPKIADHDFNELIMIDNFDNIPLKNERACIDFYSLLIKRHGDGPVWGVQELLQKLSNRFGFDEVVPLVSLAKQKRMISNTWVLFPKKEMHGGGKEGEA</sequence>
<evidence type="ECO:0000313" key="3">
    <source>
        <dbReference type="Proteomes" id="UP000886943"/>
    </source>
</evidence>